<evidence type="ECO:0000313" key="2">
    <source>
        <dbReference type="EMBL" id="ORY70855.1"/>
    </source>
</evidence>
<dbReference type="InterPro" id="IPR032710">
    <property type="entry name" value="NTF2-like_dom_sf"/>
</dbReference>
<evidence type="ECO:0000313" key="3">
    <source>
        <dbReference type="Proteomes" id="UP000193920"/>
    </source>
</evidence>
<evidence type="ECO:0000259" key="1">
    <source>
        <dbReference type="Pfam" id="PF14534"/>
    </source>
</evidence>
<dbReference type="EMBL" id="MCOG01000041">
    <property type="protein sequence ID" value="ORY70855.1"/>
    <property type="molecule type" value="Genomic_DNA"/>
</dbReference>
<name>A0A1Y2EJ74_9FUNG</name>
<proteinExistence type="predicted"/>
<dbReference type="SUPFAM" id="SSF54427">
    <property type="entry name" value="NTF2-like"/>
    <property type="match status" value="1"/>
</dbReference>
<comment type="caution">
    <text evidence="2">The sequence shown here is derived from an EMBL/GenBank/DDBJ whole genome shotgun (WGS) entry which is preliminary data.</text>
</comment>
<sequence length="130" mass="15152">MSFVSISANKNFNQQETEVLHAFRDFVDALIRKDQSSIDSFLAPSFQLIHMTGKVSPKKEFIGEIMGGILNYYNARLVYPQIQIKDNFAFMTVDIEFDAKVYGAKGNWTLRSKNTFQKINNRWLFIKWDN</sequence>
<keyword evidence="3" id="KW-1185">Reference proteome</keyword>
<accession>A0A1Y2EJ74</accession>
<dbReference type="Pfam" id="PF14534">
    <property type="entry name" value="DUF4440"/>
    <property type="match status" value="1"/>
</dbReference>
<reference evidence="2 3" key="1">
    <citation type="submission" date="2016-08" db="EMBL/GenBank/DDBJ databases">
        <title>A Parts List for Fungal Cellulosomes Revealed by Comparative Genomics.</title>
        <authorList>
            <consortium name="DOE Joint Genome Institute"/>
            <person name="Haitjema C.H."/>
            <person name="Gilmore S.P."/>
            <person name="Henske J.K."/>
            <person name="Solomon K.V."/>
            <person name="De Groot R."/>
            <person name="Kuo A."/>
            <person name="Mondo S.J."/>
            <person name="Salamov A.A."/>
            <person name="Labutti K."/>
            <person name="Zhao Z."/>
            <person name="Chiniquy J."/>
            <person name="Barry K."/>
            <person name="Brewer H.M."/>
            <person name="Purvine S.O."/>
            <person name="Wright A.T."/>
            <person name="Boxma B."/>
            <person name="Van Alen T."/>
            <person name="Hackstein J.H."/>
            <person name="Baker S.E."/>
            <person name="Grigoriev I.V."/>
            <person name="O'Malley M.A."/>
        </authorList>
    </citation>
    <scope>NUCLEOTIDE SEQUENCE [LARGE SCALE GENOMIC DNA]</scope>
    <source>
        <strain evidence="2 3">G1</strain>
    </source>
</reference>
<dbReference type="AlphaFoldDB" id="A0A1Y2EJ74"/>
<dbReference type="Proteomes" id="UP000193920">
    <property type="component" value="Unassembled WGS sequence"/>
</dbReference>
<protein>
    <recommendedName>
        <fullName evidence="1">DUF4440 domain-containing protein</fullName>
    </recommendedName>
</protein>
<feature type="domain" description="DUF4440" evidence="1">
    <location>
        <begin position="20"/>
        <end position="124"/>
    </location>
</feature>
<gene>
    <name evidence="2" type="ORF">LY90DRAFT_503965</name>
</gene>
<dbReference type="InterPro" id="IPR027843">
    <property type="entry name" value="DUF4440"/>
</dbReference>
<dbReference type="Gene3D" id="3.10.450.50">
    <property type="match status" value="1"/>
</dbReference>
<organism evidence="2 3">
    <name type="scientific">Neocallimastix californiae</name>
    <dbReference type="NCBI Taxonomy" id="1754190"/>
    <lineage>
        <taxon>Eukaryota</taxon>
        <taxon>Fungi</taxon>
        <taxon>Fungi incertae sedis</taxon>
        <taxon>Chytridiomycota</taxon>
        <taxon>Chytridiomycota incertae sedis</taxon>
        <taxon>Neocallimastigomycetes</taxon>
        <taxon>Neocallimastigales</taxon>
        <taxon>Neocallimastigaceae</taxon>
        <taxon>Neocallimastix</taxon>
    </lineage>
</organism>